<feature type="coiled-coil region" evidence="7">
    <location>
        <begin position="254"/>
        <end position="281"/>
    </location>
</feature>
<evidence type="ECO:0000313" key="10">
    <source>
        <dbReference type="EMBL" id="KAL3696821.1"/>
    </source>
</evidence>
<dbReference type="FunFam" id="3.40.50.300:FF:000830">
    <property type="entry name" value="Endonuclease MutS2"/>
    <property type="match status" value="1"/>
</dbReference>
<dbReference type="AlphaFoldDB" id="A0ABD3I3G1"/>
<keyword evidence="4" id="KW-0067">ATP-binding</keyword>
<evidence type="ECO:0000256" key="6">
    <source>
        <dbReference type="ARBA" id="ARBA00023125"/>
    </source>
</evidence>
<dbReference type="Proteomes" id="UP001633002">
    <property type="component" value="Unassembled WGS sequence"/>
</dbReference>
<keyword evidence="6" id="KW-0238">DNA-binding</keyword>
<evidence type="ECO:0000256" key="7">
    <source>
        <dbReference type="SAM" id="Coils"/>
    </source>
</evidence>
<evidence type="ECO:0000256" key="4">
    <source>
        <dbReference type="ARBA" id="ARBA00022840"/>
    </source>
</evidence>
<dbReference type="InterPro" id="IPR007696">
    <property type="entry name" value="DNA_mismatch_repair_MutS_core"/>
</dbReference>
<feature type="coiled-coil region" evidence="7">
    <location>
        <begin position="693"/>
        <end position="741"/>
    </location>
</feature>
<dbReference type="InterPro" id="IPR005747">
    <property type="entry name" value="MutS2"/>
</dbReference>
<dbReference type="GO" id="GO:0003677">
    <property type="term" value="F:DNA binding"/>
    <property type="evidence" value="ECO:0007669"/>
    <property type="project" value="UniProtKB-KW"/>
</dbReference>
<evidence type="ECO:0000259" key="9">
    <source>
        <dbReference type="PROSITE" id="PS00486"/>
    </source>
</evidence>
<dbReference type="InterPro" id="IPR000432">
    <property type="entry name" value="DNA_mismatch_repair_MutS_C"/>
</dbReference>
<keyword evidence="1" id="KW-0699">rRNA-binding</keyword>
<dbReference type="InterPro" id="IPR045076">
    <property type="entry name" value="MutS"/>
</dbReference>
<gene>
    <name evidence="10" type="ORF">R1sor_010897</name>
</gene>
<feature type="coiled-coil region" evidence="7">
    <location>
        <begin position="437"/>
        <end position="485"/>
    </location>
</feature>
<dbReference type="SMART" id="SM00534">
    <property type="entry name" value="MUTSac"/>
    <property type="match status" value="1"/>
</dbReference>
<dbReference type="InterPro" id="IPR036187">
    <property type="entry name" value="DNA_mismatch_repair_MutS_sf"/>
</dbReference>
<dbReference type="GO" id="GO:0019843">
    <property type="term" value="F:rRNA binding"/>
    <property type="evidence" value="ECO:0007669"/>
    <property type="project" value="UniProtKB-KW"/>
</dbReference>
<protein>
    <recommendedName>
        <fullName evidence="9">DNA mismatch repair proteins mutS family domain-containing protein</fullName>
    </recommendedName>
</protein>
<evidence type="ECO:0000256" key="8">
    <source>
        <dbReference type="SAM" id="MobiDB-lite"/>
    </source>
</evidence>
<proteinExistence type="predicted"/>
<feature type="domain" description="DNA mismatch repair proteins mutS family" evidence="9">
    <location>
        <begin position="580"/>
        <end position="596"/>
    </location>
</feature>
<dbReference type="SUPFAM" id="SSF52540">
    <property type="entry name" value="P-loop containing nucleoside triphosphate hydrolases"/>
    <property type="match status" value="1"/>
</dbReference>
<dbReference type="Pfam" id="PF00488">
    <property type="entry name" value="MutS_V"/>
    <property type="match status" value="1"/>
</dbReference>
<feature type="region of interest" description="Disordered" evidence="8">
    <location>
        <begin position="763"/>
        <end position="782"/>
    </location>
</feature>
<dbReference type="PANTHER" id="PTHR48466:SF2">
    <property type="entry name" value="OS10G0509000 PROTEIN"/>
    <property type="match status" value="1"/>
</dbReference>
<organism evidence="10 11">
    <name type="scientific">Riccia sorocarpa</name>
    <dbReference type="NCBI Taxonomy" id="122646"/>
    <lineage>
        <taxon>Eukaryota</taxon>
        <taxon>Viridiplantae</taxon>
        <taxon>Streptophyta</taxon>
        <taxon>Embryophyta</taxon>
        <taxon>Marchantiophyta</taxon>
        <taxon>Marchantiopsida</taxon>
        <taxon>Marchantiidae</taxon>
        <taxon>Marchantiales</taxon>
        <taxon>Ricciaceae</taxon>
        <taxon>Riccia</taxon>
    </lineage>
</organism>
<dbReference type="Pfam" id="PF20297">
    <property type="entry name" value="MSSS"/>
    <property type="match status" value="1"/>
</dbReference>
<dbReference type="PANTHER" id="PTHR48466">
    <property type="entry name" value="OS10G0509000 PROTEIN-RELATED"/>
    <property type="match status" value="1"/>
</dbReference>
<dbReference type="PIRSF" id="PIRSF005814">
    <property type="entry name" value="MutS_YshD"/>
    <property type="match status" value="1"/>
</dbReference>
<dbReference type="PROSITE" id="PS00486">
    <property type="entry name" value="DNA_MISMATCH_REPAIR_2"/>
    <property type="match status" value="1"/>
</dbReference>
<evidence type="ECO:0000256" key="3">
    <source>
        <dbReference type="ARBA" id="ARBA00022801"/>
    </source>
</evidence>
<keyword evidence="2" id="KW-0547">Nucleotide-binding</keyword>
<keyword evidence="11" id="KW-1185">Reference proteome</keyword>
<dbReference type="InterPro" id="IPR027417">
    <property type="entry name" value="P-loop_NTPase"/>
</dbReference>
<comment type="caution">
    <text evidence="10">The sequence shown here is derived from an EMBL/GenBank/DDBJ whole genome shotgun (WGS) entry which is preliminary data.</text>
</comment>
<evidence type="ECO:0000256" key="1">
    <source>
        <dbReference type="ARBA" id="ARBA00022730"/>
    </source>
</evidence>
<evidence type="ECO:0000256" key="5">
    <source>
        <dbReference type="ARBA" id="ARBA00022884"/>
    </source>
</evidence>
<evidence type="ECO:0000313" key="11">
    <source>
        <dbReference type="Proteomes" id="UP001633002"/>
    </source>
</evidence>
<dbReference type="InterPro" id="IPR046893">
    <property type="entry name" value="MSSS"/>
</dbReference>
<evidence type="ECO:0000256" key="2">
    <source>
        <dbReference type="ARBA" id="ARBA00022741"/>
    </source>
</evidence>
<dbReference type="SMART" id="SM00533">
    <property type="entry name" value="MUTSd"/>
    <property type="match status" value="1"/>
</dbReference>
<accession>A0ABD3I3G1</accession>
<sequence length="853" mass="93382">MMISTPNHRLHHPTPVEIWKTRGIFSDYRKISSHENFGSIQRVEWVGRICFERRLKIRTTASRRALAANKILETKDFVRYEENDEKIQNVKKSVVTETLELLEWPRLCAAVAEFAGTATAKELCNDLSLPATREESQGLVDQTTAALELDSLLAGVLDFGALRTPIVKTGLNRASKGAVCTGVELAGIATLLQFGQTLRRGIASVLQENREKLDLLLPLANLVEPMVIPQDIPKLIWSKIEEDGSVKDTASSRLRLARIQFRTLEQKLQELLNKIMREQSAATAAQEIVDVDGRLCLVVPTNRSDNIPGLLFQRGSGATAYLEPSAAVTLNNKLSEARAEVQNAEYEVLSEVTRKIVPHLDNIQITLDIIVRLDVISARAKYSSNIGSSKPLFYDPLDFSQSPDGQPLQDASQEKQLLLNLRKAQHPLLVEQHFHALKRAKAKLKVASKALNRMKARAGITTAMLESSQTAVADAEAELLEVQAKVPVPIDVQVSASTRVVAITGPNTGGKTAAIKTIGLAALMAKAGLYVVAKDPVCIPWFDAVLADIGDEQSLSQSLSTFSGHLMRIKRIKSESTGGSLVLLDEVGAGTDPTEGASLGMALLESFAVGGTGGSLLTFATTHHGELKTLKYSDNRFENASVEFDEERLTPTYKLLWGIPGRSNAINIARRLGLPEEILEEAEALYGAESAEVNEVIMKLEEAKLEFDRSLEESETLFGEIKELHNRLLQTAENIHEYMDELQFGKKEELAAISASARSRLSAISRTKGQKGQAPGRGAPEASADLHSIRLVETTTSSVPECSQPEGLAEVKVGEFVYLPKLGRTVKIVDIKGKNVTVLTGNLQMKVKRSEFQ</sequence>
<dbReference type="EMBL" id="JBJQOH010000002">
    <property type="protein sequence ID" value="KAL3696821.1"/>
    <property type="molecule type" value="Genomic_DNA"/>
</dbReference>
<dbReference type="GO" id="GO:0016787">
    <property type="term" value="F:hydrolase activity"/>
    <property type="evidence" value="ECO:0007669"/>
    <property type="project" value="UniProtKB-KW"/>
</dbReference>
<keyword evidence="3" id="KW-0378">Hydrolase</keyword>
<keyword evidence="5" id="KW-0694">RNA-binding</keyword>
<dbReference type="Gene3D" id="3.40.50.300">
    <property type="entry name" value="P-loop containing nucleotide triphosphate hydrolases"/>
    <property type="match status" value="1"/>
</dbReference>
<name>A0ABD3I3G1_9MARC</name>
<reference evidence="10 11" key="1">
    <citation type="submission" date="2024-09" db="EMBL/GenBank/DDBJ databases">
        <title>Chromosome-scale assembly of Riccia sorocarpa.</title>
        <authorList>
            <person name="Paukszto L."/>
        </authorList>
    </citation>
    <scope>NUCLEOTIDE SEQUENCE [LARGE SCALE GENOMIC DNA]</scope>
    <source>
        <strain evidence="10">LP-2024</strain>
        <tissue evidence="10">Aerial parts of the thallus</tissue>
    </source>
</reference>
<keyword evidence="7" id="KW-0175">Coiled coil</keyword>
<dbReference type="NCBIfam" id="TIGR01069">
    <property type="entry name" value="mutS2"/>
    <property type="match status" value="1"/>
</dbReference>
<dbReference type="GO" id="GO:0005524">
    <property type="term" value="F:ATP binding"/>
    <property type="evidence" value="ECO:0007669"/>
    <property type="project" value="UniProtKB-KW"/>
</dbReference>
<dbReference type="SUPFAM" id="SSF48334">
    <property type="entry name" value="DNA repair protein MutS, domain III"/>
    <property type="match status" value="1"/>
</dbReference>
<dbReference type="Gene3D" id="1.10.1420.10">
    <property type="match status" value="2"/>
</dbReference>